<keyword evidence="5" id="KW-1185">Reference proteome</keyword>
<accession>A0AAN8RIR9</accession>
<feature type="compositionally biased region" description="Low complexity" evidence="1">
    <location>
        <begin position="253"/>
        <end position="268"/>
    </location>
</feature>
<evidence type="ECO:0000256" key="1">
    <source>
        <dbReference type="SAM" id="MobiDB-lite"/>
    </source>
</evidence>
<feature type="compositionally biased region" description="Polar residues" evidence="1">
    <location>
        <begin position="236"/>
        <end position="246"/>
    </location>
</feature>
<keyword evidence="2" id="KW-0812">Transmembrane</keyword>
<feature type="region of interest" description="Disordered" evidence="1">
    <location>
        <begin position="234"/>
        <end position="276"/>
    </location>
</feature>
<gene>
    <name evidence="4" type="ORF">TWF718_005340</name>
</gene>
<dbReference type="AlphaFoldDB" id="A0AAN8RIR9"/>
<reference evidence="4 5" key="1">
    <citation type="submission" date="2019-10" db="EMBL/GenBank/DDBJ databases">
        <authorList>
            <person name="Palmer J.M."/>
        </authorList>
    </citation>
    <scope>NUCLEOTIDE SEQUENCE [LARGE SCALE GENOMIC DNA]</scope>
    <source>
        <strain evidence="4 5">TWF718</strain>
    </source>
</reference>
<keyword evidence="2" id="KW-0472">Membrane</keyword>
<dbReference type="Proteomes" id="UP001313282">
    <property type="component" value="Unassembled WGS sequence"/>
</dbReference>
<organism evidence="4 5">
    <name type="scientific">Orbilia javanica</name>
    <dbReference type="NCBI Taxonomy" id="47235"/>
    <lineage>
        <taxon>Eukaryota</taxon>
        <taxon>Fungi</taxon>
        <taxon>Dikarya</taxon>
        <taxon>Ascomycota</taxon>
        <taxon>Pezizomycotina</taxon>
        <taxon>Orbiliomycetes</taxon>
        <taxon>Orbiliales</taxon>
        <taxon>Orbiliaceae</taxon>
        <taxon>Orbilia</taxon>
    </lineage>
</organism>
<comment type="caution">
    <text evidence="4">The sequence shown here is derived from an EMBL/GenBank/DDBJ whole genome shotgun (WGS) entry which is preliminary data.</text>
</comment>
<proteinExistence type="predicted"/>
<evidence type="ECO:0000256" key="2">
    <source>
        <dbReference type="SAM" id="Phobius"/>
    </source>
</evidence>
<keyword evidence="2" id="KW-1133">Transmembrane helix</keyword>
<feature type="chain" id="PRO_5042906523" evidence="3">
    <location>
        <begin position="23"/>
        <end position="352"/>
    </location>
</feature>
<feature type="signal peptide" evidence="3">
    <location>
        <begin position="1"/>
        <end position="22"/>
    </location>
</feature>
<name>A0AAN8RIR9_9PEZI</name>
<protein>
    <submittedName>
        <fullName evidence="4">Uncharacterized protein</fullName>
    </submittedName>
</protein>
<evidence type="ECO:0000313" key="5">
    <source>
        <dbReference type="Proteomes" id="UP001313282"/>
    </source>
</evidence>
<keyword evidence="3" id="KW-0732">Signal</keyword>
<feature type="transmembrane region" description="Helical" evidence="2">
    <location>
        <begin position="283"/>
        <end position="304"/>
    </location>
</feature>
<sequence>MSNANFIAISLVLSRLFSFAAAQRATAFSFTSYETTPLATYSFGGSLTSFYPPAACTKGDFWSVETEPLSISGTQTRQYIWSYFSAGCHSDSPRSCCPTDWRDTVYYTSTGGLCPPGYSRMPYFTGDSYITDTFYYYPVISLSSGSSIAIPCCPTVTYTHIIAPSTGLLRPRVMLTSTITTSGSSYVKILCDYLQSDNLETFTRSSTSVSIFYLYVANPIYIFDDDAIPAAVGPGETTTTPVSSPNTLPPTPGTSATSGTSASDTSTPINDGDEKKSSLSTGAIAGIAVGVGVPLIAIAIYLTYRFTRKGSGASGSPWGSSGKTEVGAMEPGIMENPAEYGGINSGGAKTYN</sequence>
<evidence type="ECO:0000313" key="4">
    <source>
        <dbReference type="EMBL" id="KAK6347499.1"/>
    </source>
</evidence>
<evidence type="ECO:0000256" key="3">
    <source>
        <dbReference type="SAM" id="SignalP"/>
    </source>
</evidence>
<dbReference type="EMBL" id="JAVHNR010000003">
    <property type="protein sequence ID" value="KAK6347499.1"/>
    <property type="molecule type" value="Genomic_DNA"/>
</dbReference>